<protein>
    <submittedName>
        <fullName evidence="2">MarR family transcriptional regulator</fullName>
    </submittedName>
</protein>
<dbReference type="PROSITE" id="PS50995">
    <property type="entry name" value="HTH_MARR_2"/>
    <property type="match status" value="1"/>
</dbReference>
<dbReference type="InterPro" id="IPR036388">
    <property type="entry name" value="WH-like_DNA-bd_sf"/>
</dbReference>
<dbReference type="GO" id="GO:0003700">
    <property type="term" value="F:DNA-binding transcription factor activity"/>
    <property type="evidence" value="ECO:0007669"/>
    <property type="project" value="InterPro"/>
</dbReference>
<reference evidence="2 3" key="1">
    <citation type="submission" date="2015-02" db="EMBL/GenBank/DDBJ databases">
        <title>Draft genome of a novel marine cyanobacterium (Chroococcales) isolated from South Atlantic Ocean.</title>
        <authorList>
            <person name="Rigonato J."/>
            <person name="Alvarenga D.O."/>
            <person name="Branco L.H."/>
            <person name="Varani A.M."/>
            <person name="Brandini F.P."/>
            <person name="Fiore M.F."/>
        </authorList>
    </citation>
    <scope>NUCLEOTIDE SEQUENCE [LARGE SCALE GENOMIC DNA]</scope>
    <source>
        <strain evidence="2 3">CENA595</strain>
    </source>
</reference>
<dbReference type="InterPro" id="IPR039422">
    <property type="entry name" value="MarR/SlyA-like"/>
</dbReference>
<evidence type="ECO:0000259" key="1">
    <source>
        <dbReference type="PROSITE" id="PS50995"/>
    </source>
</evidence>
<dbReference type="Gene3D" id="1.10.10.10">
    <property type="entry name" value="Winged helix-like DNA-binding domain superfamily/Winged helix DNA-binding domain"/>
    <property type="match status" value="1"/>
</dbReference>
<dbReference type="Proteomes" id="UP000032452">
    <property type="component" value="Unassembled WGS sequence"/>
</dbReference>
<dbReference type="InterPro" id="IPR000835">
    <property type="entry name" value="HTH_MarR-typ"/>
</dbReference>
<dbReference type="InterPro" id="IPR036390">
    <property type="entry name" value="WH_DNA-bd_sf"/>
</dbReference>
<keyword evidence="3" id="KW-1185">Reference proteome</keyword>
<dbReference type="SMART" id="SM00347">
    <property type="entry name" value="HTH_MARR"/>
    <property type="match status" value="1"/>
</dbReference>
<dbReference type="PANTHER" id="PTHR33164:SF101">
    <property type="entry name" value="TRANSCRIPTIONAL REPRESSOR MPRA"/>
    <property type="match status" value="1"/>
</dbReference>
<comment type="caution">
    <text evidence="2">The sequence shown here is derived from an EMBL/GenBank/DDBJ whole genome shotgun (WGS) entry which is preliminary data.</text>
</comment>
<accession>A0A0D8ZXR5</accession>
<dbReference type="STRING" id="1618023.UH38_03740"/>
<dbReference type="Pfam" id="PF01047">
    <property type="entry name" value="MarR"/>
    <property type="match status" value="1"/>
</dbReference>
<sequence>MGTRYLGTKEEISALDAYIKLVRAAESVSTRLHRHLDAHKLTVTQFGVLEALYHLGSMYQRELAEKLLKSGGNITLVIDNLEKRQLVKRDREVGDRRCISVSLTDTGKQLITEVFPTHVAAVVKEMSILTLTEQAELGRLCRRLGKQE</sequence>
<name>A0A0D8ZXR5_9CYAN</name>
<feature type="domain" description="HTH marR-type" evidence="1">
    <location>
        <begin position="14"/>
        <end position="146"/>
    </location>
</feature>
<dbReference type="GO" id="GO:0006950">
    <property type="term" value="P:response to stress"/>
    <property type="evidence" value="ECO:0007669"/>
    <property type="project" value="TreeGrafter"/>
</dbReference>
<dbReference type="PANTHER" id="PTHR33164">
    <property type="entry name" value="TRANSCRIPTIONAL REGULATOR, MARR FAMILY"/>
    <property type="match status" value="1"/>
</dbReference>
<evidence type="ECO:0000313" key="2">
    <source>
        <dbReference type="EMBL" id="KJH73172.1"/>
    </source>
</evidence>
<organism evidence="2 3">
    <name type="scientific">Aliterella atlantica CENA595</name>
    <dbReference type="NCBI Taxonomy" id="1618023"/>
    <lineage>
        <taxon>Bacteria</taxon>
        <taxon>Bacillati</taxon>
        <taxon>Cyanobacteriota</taxon>
        <taxon>Cyanophyceae</taxon>
        <taxon>Chroococcidiopsidales</taxon>
        <taxon>Aliterellaceae</taxon>
        <taxon>Aliterella</taxon>
    </lineage>
</organism>
<dbReference type="EMBL" id="JYON01000002">
    <property type="protein sequence ID" value="KJH73172.1"/>
    <property type="molecule type" value="Genomic_DNA"/>
</dbReference>
<dbReference type="PRINTS" id="PR00598">
    <property type="entry name" value="HTHMARR"/>
</dbReference>
<evidence type="ECO:0000313" key="3">
    <source>
        <dbReference type="Proteomes" id="UP000032452"/>
    </source>
</evidence>
<dbReference type="OrthoDB" id="162531at2"/>
<dbReference type="PATRIC" id="fig|1618023.3.peg.5237"/>
<dbReference type="RefSeq" id="WP_045053273.1">
    <property type="nucleotide sequence ID" value="NZ_CAWMDP010000059.1"/>
</dbReference>
<dbReference type="AlphaFoldDB" id="A0A0D8ZXR5"/>
<gene>
    <name evidence="2" type="ORF">UH38_03740</name>
</gene>
<dbReference type="SUPFAM" id="SSF46785">
    <property type="entry name" value="Winged helix' DNA-binding domain"/>
    <property type="match status" value="1"/>
</dbReference>
<proteinExistence type="predicted"/>